<dbReference type="AlphaFoldDB" id="A0A139X4J7"/>
<keyword evidence="3" id="KW-1185">Reference proteome</keyword>
<keyword evidence="1" id="KW-1133">Transmembrane helix</keyword>
<comment type="caution">
    <text evidence="2">The sequence shown here is derived from an EMBL/GenBank/DDBJ whole genome shotgun (WGS) entry which is preliminary data.</text>
</comment>
<gene>
    <name evidence="2" type="ORF">WA1_03970</name>
</gene>
<dbReference type="EMBL" id="ANNX02000034">
    <property type="protein sequence ID" value="KYC39596.1"/>
    <property type="molecule type" value="Genomic_DNA"/>
</dbReference>
<accession>A0A139X4J7</accession>
<proteinExistence type="predicted"/>
<evidence type="ECO:0000256" key="1">
    <source>
        <dbReference type="SAM" id="Phobius"/>
    </source>
</evidence>
<sequence length="74" mass="8083">MASQSAKNSDKQNERFQISLPANARKSINCSLLAYALSCLLCIFIGVALFLAPGKVTTLTCERTPTEFQNIIDC</sequence>
<evidence type="ECO:0000313" key="2">
    <source>
        <dbReference type="EMBL" id="KYC39596.1"/>
    </source>
</evidence>
<protein>
    <submittedName>
        <fullName evidence="2">Uncharacterized protein</fullName>
    </submittedName>
</protein>
<name>A0A139X4J7_9CYAN</name>
<organism evidence="2 3">
    <name type="scientific">Scytonema hofmannii PCC 7110</name>
    <dbReference type="NCBI Taxonomy" id="128403"/>
    <lineage>
        <taxon>Bacteria</taxon>
        <taxon>Bacillati</taxon>
        <taxon>Cyanobacteriota</taxon>
        <taxon>Cyanophyceae</taxon>
        <taxon>Nostocales</taxon>
        <taxon>Scytonemataceae</taxon>
        <taxon>Scytonema</taxon>
    </lineage>
</organism>
<evidence type="ECO:0000313" key="3">
    <source>
        <dbReference type="Proteomes" id="UP000076925"/>
    </source>
</evidence>
<keyword evidence="1" id="KW-0472">Membrane</keyword>
<keyword evidence="1" id="KW-0812">Transmembrane</keyword>
<reference evidence="2 3" key="1">
    <citation type="journal article" date="2013" name="Genome Biol. Evol.">
        <title>Genomes of Stigonematalean cyanobacteria (subsection V) and the evolution of oxygenic photosynthesis from prokaryotes to plastids.</title>
        <authorList>
            <person name="Dagan T."/>
            <person name="Roettger M."/>
            <person name="Stucken K."/>
            <person name="Landan G."/>
            <person name="Koch R."/>
            <person name="Major P."/>
            <person name="Gould S.B."/>
            <person name="Goremykin V.V."/>
            <person name="Rippka R."/>
            <person name="Tandeau de Marsac N."/>
            <person name="Gugger M."/>
            <person name="Lockhart P.J."/>
            <person name="Allen J.F."/>
            <person name="Brune I."/>
            <person name="Maus I."/>
            <person name="Puhler A."/>
            <person name="Martin W.F."/>
        </authorList>
    </citation>
    <scope>NUCLEOTIDE SEQUENCE [LARGE SCALE GENOMIC DNA]</scope>
    <source>
        <strain evidence="2 3">PCC 7110</strain>
    </source>
</reference>
<dbReference type="Proteomes" id="UP000076925">
    <property type="component" value="Unassembled WGS sequence"/>
</dbReference>
<feature type="transmembrane region" description="Helical" evidence="1">
    <location>
        <begin position="32"/>
        <end position="52"/>
    </location>
</feature>